<feature type="transmembrane region" description="Helical" evidence="2">
    <location>
        <begin position="65"/>
        <end position="83"/>
    </location>
</feature>
<name>A0ABT4USA9_9PSEU</name>
<keyword evidence="2" id="KW-0812">Transmembrane</keyword>
<comment type="caution">
    <text evidence="4">The sequence shown here is derived from an EMBL/GenBank/DDBJ whole genome shotgun (WGS) entry which is preliminary data.</text>
</comment>
<evidence type="ECO:0000313" key="4">
    <source>
        <dbReference type="EMBL" id="MDA3623994.1"/>
    </source>
</evidence>
<feature type="domain" description="EamA" evidence="3">
    <location>
        <begin position="32"/>
        <end position="105"/>
    </location>
</feature>
<evidence type="ECO:0000256" key="2">
    <source>
        <dbReference type="SAM" id="Phobius"/>
    </source>
</evidence>
<accession>A0ABT4USA9</accession>
<dbReference type="Pfam" id="PF00892">
    <property type="entry name" value="EamA"/>
    <property type="match status" value="1"/>
</dbReference>
<dbReference type="RefSeq" id="WP_270946563.1">
    <property type="nucleotide sequence ID" value="NZ_JAQGLA010000001.1"/>
</dbReference>
<feature type="transmembrane region" description="Helical" evidence="2">
    <location>
        <begin position="89"/>
        <end position="107"/>
    </location>
</feature>
<evidence type="ECO:0000256" key="1">
    <source>
        <dbReference type="ARBA" id="ARBA00007362"/>
    </source>
</evidence>
<dbReference type="Proteomes" id="UP001210380">
    <property type="component" value="Unassembled WGS sequence"/>
</dbReference>
<keyword evidence="5" id="KW-1185">Reference proteome</keyword>
<keyword evidence="2" id="KW-0472">Membrane</keyword>
<protein>
    <submittedName>
        <fullName evidence="4">EamA family transporter</fullName>
    </submittedName>
</protein>
<dbReference type="InterPro" id="IPR037185">
    <property type="entry name" value="EmrE-like"/>
</dbReference>
<sequence length="110" mass="11245">MKGSAVNIGRAARRRGAGSPDRTVFLLLALSWTSAGAAVFLVVFDSLVGFMLYTRLLESAPAPLVSTYAYVTPLVGAAIGATAFGESLWAGAFAGGALVLGAVALELRGR</sequence>
<dbReference type="InterPro" id="IPR000620">
    <property type="entry name" value="EamA_dom"/>
</dbReference>
<evidence type="ECO:0000313" key="5">
    <source>
        <dbReference type="Proteomes" id="UP001210380"/>
    </source>
</evidence>
<gene>
    <name evidence="4" type="ORF">OU415_01020</name>
</gene>
<keyword evidence="2" id="KW-1133">Transmembrane helix</keyword>
<proteinExistence type="inferred from homology"/>
<organism evidence="4 5">
    <name type="scientific">Saccharopolyspora oryzae</name>
    <dbReference type="NCBI Taxonomy" id="2997343"/>
    <lineage>
        <taxon>Bacteria</taxon>
        <taxon>Bacillati</taxon>
        <taxon>Actinomycetota</taxon>
        <taxon>Actinomycetes</taxon>
        <taxon>Pseudonocardiales</taxon>
        <taxon>Pseudonocardiaceae</taxon>
        <taxon>Saccharopolyspora</taxon>
    </lineage>
</organism>
<reference evidence="4 5" key="1">
    <citation type="submission" date="2022-11" db="EMBL/GenBank/DDBJ databases">
        <title>Draft genome sequence of Saccharopolyspora sp. WRP15-2 isolated from rhizosphere soils of wild rice in Thailand.</title>
        <authorList>
            <person name="Duangmal K."/>
            <person name="Kammanee S."/>
            <person name="Muangham S."/>
        </authorList>
    </citation>
    <scope>NUCLEOTIDE SEQUENCE [LARGE SCALE GENOMIC DNA]</scope>
    <source>
        <strain evidence="4 5">WRP15-2</strain>
    </source>
</reference>
<dbReference type="SUPFAM" id="SSF103481">
    <property type="entry name" value="Multidrug resistance efflux transporter EmrE"/>
    <property type="match status" value="1"/>
</dbReference>
<feature type="transmembrane region" description="Helical" evidence="2">
    <location>
        <begin position="24"/>
        <end position="53"/>
    </location>
</feature>
<evidence type="ECO:0000259" key="3">
    <source>
        <dbReference type="Pfam" id="PF00892"/>
    </source>
</evidence>
<comment type="similarity">
    <text evidence="1">Belongs to the EamA transporter family.</text>
</comment>
<dbReference type="EMBL" id="JAQGLA010000001">
    <property type="protein sequence ID" value="MDA3623994.1"/>
    <property type="molecule type" value="Genomic_DNA"/>
</dbReference>